<dbReference type="SMART" id="SM01321">
    <property type="entry name" value="Y1_Tnp"/>
    <property type="match status" value="1"/>
</dbReference>
<dbReference type="RefSeq" id="WP_212685314.1">
    <property type="nucleotide sequence ID" value="NZ_JAGSPM010000010.1"/>
</dbReference>
<dbReference type="AlphaFoldDB" id="A0A941I4J5"/>
<gene>
    <name evidence="2" type="ORF">KDM92_15290</name>
</gene>
<reference evidence="2 3" key="1">
    <citation type="submission" date="2021-04" db="EMBL/GenBank/DDBJ databases">
        <title>novel species isolated from subtropical streams in China.</title>
        <authorList>
            <person name="Lu H."/>
        </authorList>
    </citation>
    <scope>NUCLEOTIDE SEQUENCE [LARGE SCALE GENOMIC DNA]</scope>
    <source>
        <strain evidence="2 3">BYS107W</strain>
    </source>
</reference>
<comment type="caution">
    <text evidence="2">The sequence shown here is derived from an EMBL/GenBank/DDBJ whole genome shotgun (WGS) entry which is preliminary data.</text>
</comment>
<dbReference type="Gene3D" id="3.30.70.1290">
    <property type="entry name" value="Transposase IS200-like"/>
    <property type="match status" value="1"/>
</dbReference>
<dbReference type="SUPFAM" id="SSF143422">
    <property type="entry name" value="Transposase IS200-like"/>
    <property type="match status" value="1"/>
</dbReference>
<dbReference type="GO" id="GO:0043565">
    <property type="term" value="F:sequence-specific DNA binding"/>
    <property type="evidence" value="ECO:0007669"/>
    <property type="project" value="TreeGrafter"/>
</dbReference>
<evidence type="ECO:0000259" key="1">
    <source>
        <dbReference type="SMART" id="SM01321"/>
    </source>
</evidence>
<accession>A0A941I4J5</accession>
<protein>
    <submittedName>
        <fullName evidence="2">Transposase</fullName>
    </submittedName>
</protein>
<dbReference type="GO" id="GO:0004803">
    <property type="term" value="F:transposase activity"/>
    <property type="evidence" value="ECO:0007669"/>
    <property type="project" value="InterPro"/>
</dbReference>
<feature type="domain" description="Transposase IS200-like" evidence="1">
    <location>
        <begin position="9"/>
        <end position="137"/>
    </location>
</feature>
<dbReference type="NCBIfam" id="NF047646">
    <property type="entry name" value="REP_Tyr_transpos"/>
    <property type="match status" value="1"/>
</dbReference>
<dbReference type="Proteomes" id="UP000680158">
    <property type="component" value="Unassembled WGS sequence"/>
</dbReference>
<name>A0A941I4J5_9BURK</name>
<dbReference type="InterPro" id="IPR052715">
    <property type="entry name" value="RAYT_transposase"/>
</dbReference>
<proteinExistence type="predicted"/>
<dbReference type="PANTHER" id="PTHR36966">
    <property type="entry name" value="REP-ASSOCIATED TYROSINE TRANSPOSASE"/>
    <property type="match status" value="1"/>
</dbReference>
<dbReference type="PANTHER" id="PTHR36966:SF1">
    <property type="entry name" value="REP-ASSOCIATED TYROSINE TRANSPOSASE"/>
    <property type="match status" value="1"/>
</dbReference>
<dbReference type="EMBL" id="JAGSPM010000010">
    <property type="protein sequence ID" value="MBR7747950.1"/>
    <property type="molecule type" value="Genomic_DNA"/>
</dbReference>
<keyword evidence="3" id="KW-1185">Reference proteome</keyword>
<dbReference type="GO" id="GO:0006313">
    <property type="term" value="P:DNA transposition"/>
    <property type="evidence" value="ECO:0007669"/>
    <property type="project" value="InterPro"/>
</dbReference>
<evidence type="ECO:0000313" key="2">
    <source>
        <dbReference type="EMBL" id="MBR7747950.1"/>
    </source>
</evidence>
<sequence length="182" mass="21701">MSRYRRSNIQGATYFFTAVTERRQPILTNEDVRNALRAAIMKVRSTHPFEIDAWVLLPDHLHCIWTLPVGDADFSTRWRLIKREVTVAIGTKYFREDLHTGRRARKQQGTIWQHRFWEHLIRDDNDYSAHVDYLHFNPVKHRLVKTVNDWTWSSFHRLANEDIYAFNWSGEGVEALLLNHDD</sequence>
<dbReference type="Pfam" id="PF01797">
    <property type="entry name" value="Y1_Tnp"/>
    <property type="match status" value="1"/>
</dbReference>
<dbReference type="InterPro" id="IPR002686">
    <property type="entry name" value="Transposase_17"/>
</dbReference>
<dbReference type="InterPro" id="IPR036515">
    <property type="entry name" value="Transposase_17_sf"/>
</dbReference>
<organism evidence="2 3">
    <name type="scientific">Undibacterium baiyunense</name>
    <dbReference type="NCBI Taxonomy" id="2828731"/>
    <lineage>
        <taxon>Bacteria</taxon>
        <taxon>Pseudomonadati</taxon>
        <taxon>Pseudomonadota</taxon>
        <taxon>Betaproteobacteria</taxon>
        <taxon>Burkholderiales</taxon>
        <taxon>Oxalobacteraceae</taxon>
        <taxon>Undibacterium</taxon>
    </lineage>
</organism>
<evidence type="ECO:0000313" key="3">
    <source>
        <dbReference type="Proteomes" id="UP000680158"/>
    </source>
</evidence>